<proteinExistence type="predicted"/>
<reference evidence="4" key="1">
    <citation type="submission" date="2016-03" db="EMBL/GenBank/DDBJ databases">
        <authorList>
            <person name="Ma C."/>
            <person name="Zhou S."/>
            <person name="Yang G."/>
        </authorList>
    </citation>
    <scope>NUCLEOTIDE SEQUENCE [LARGE SCALE GENOMIC DNA]</scope>
    <source>
        <strain evidence="4">SgZ-1</strain>
    </source>
</reference>
<evidence type="ECO:0000256" key="1">
    <source>
        <dbReference type="ARBA" id="ARBA00022729"/>
    </source>
</evidence>
<dbReference type="RefSeq" id="WP_048707492.1">
    <property type="nucleotide sequence ID" value="NZ_CP014646.1"/>
</dbReference>
<organism evidence="3 4">
    <name type="scientific">Thauera humireducens</name>
    <dbReference type="NCBI Taxonomy" id="1134435"/>
    <lineage>
        <taxon>Bacteria</taxon>
        <taxon>Pseudomonadati</taxon>
        <taxon>Pseudomonadota</taxon>
        <taxon>Betaproteobacteria</taxon>
        <taxon>Rhodocyclales</taxon>
        <taxon>Zoogloeaceae</taxon>
        <taxon>Thauera</taxon>
    </lineage>
</organism>
<dbReference type="NCBIfam" id="NF037995">
    <property type="entry name" value="TRAP_S1"/>
    <property type="match status" value="1"/>
</dbReference>
<dbReference type="CDD" id="cd13602">
    <property type="entry name" value="PBP2_TRAP_BpDctp6_7"/>
    <property type="match status" value="1"/>
</dbReference>
<evidence type="ECO:0000256" key="2">
    <source>
        <dbReference type="SAM" id="SignalP"/>
    </source>
</evidence>
<dbReference type="GO" id="GO:0055085">
    <property type="term" value="P:transmembrane transport"/>
    <property type="evidence" value="ECO:0007669"/>
    <property type="project" value="InterPro"/>
</dbReference>
<dbReference type="KEGG" id="thu:AC731_015815"/>
<sequence>MKTKAIRRLAISALFALSSAASAQTYVWDMPNEYPATSVQGEGDRHFAELLKTKSQGDIKIVHHFGASLGFRSKDQLDAVADGAVVIANTFVPPLGGINPIFVLSSLPFLVSNASEAYMLYEVARPYYDKELARYNQKLLYASPWPASGLWGSRTYDKPEAVKGLKMRTYDPNGTLVFKAAGAAPVQLSWADIVPQLTTGGIEGVLTSIESGLSASFNDYAKHFTALNYDTTINMVTMNLDTWNKLPAAGQKAVLDAAKETELFLWGNIDKVIQRNYDTAAKRGVTIAEKVDPAFRRYLQEQAEPVIAAWVKRAGKDGEALIAEYRQRQKVATTVAANGSAN</sequence>
<feature type="signal peptide" evidence="2">
    <location>
        <begin position="1"/>
        <end position="23"/>
    </location>
</feature>
<dbReference type="InterPro" id="IPR018389">
    <property type="entry name" value="DctP_fam"/>
</dbReference>
<evidence type="ECO:0000313" key="3">
    <source>
        <dbReference type="EMBL" id="AMO38272.1"/>
    </source>
</evidence>
<dbReference type="Gene3D" id="3.40.190.170">
    <property type="entry name" value="Bacterial extracellular solute-binding protein, family 7"/>
    <property type="match status" value="1"/>
</dbReference>
<dbReference type="PANTHER" id="PTHR33376:SF4">
    <property type="entry name" value="SIALIC ACID-BINDING PERIPLASMIC PROTEIN SIAP"/>
    <property type="match status" value="1"/>
</dbReference>
<keyword evidence="1 2" id="KW-0732">Signal</keyword>
<gene>
    <name evidence="3" type="ORF">AC731_015815</name>
</gene>
<keyword evidence="4" id="KW-1185">Reference proteome</keyword>
<dbReference type="PANTHER" id="PTHR33376">
    <property type="match status" value="1"/>
</dbReference>
<feature type="chain" id="PRO_5007798051" evidence="2">
    <location>
        <begin position="24"/>
        <end position="342"/>
    </location>
</feature>
<name>A0A127K8M6_9RHOO</name>
<dbReference type="Proteomes" id="UP000036902">
    <property type="component" value="Chromosome"/>
</dbReference>
<dbReference type="AlphaFoldDB" id="A0A127K8M6"/>
<accession>A0A127K8M6</accession>
<evidence type="ECO:0000313" key="4">
    <source>
        <dbReference type="Proteomes" id="UP000036902"/>
    </source>
</evidence>
<dbReference type="STRING" id="1134435.AC731_015815"/>
<dbReference type="Pfam" id="PF03480">
    <property type="entry name" value="DctP"/>
    <property type="match status" value="1"/>
</dbReference>
<dbReference type="InterPro" id="IPR038404">
    <property type="entry name" value="TRAP_DctP_sf"/>
</dbReference>
<dbReference type="EMBL" id="CP014646">
    <property type="protein sequence ID" value="AMO38272.1"/>
    <property type="molecule type" value="Genomic_DNA"/>
</dbReference>
<protein>
    <submittedName>
        <fullName evidence="3">TRAP transporter substrate-binding protein</fullName>
    </submittedName>
</protein>